<protein>
    <recommendedName>
        <fullName evidence="5">CRC domain-containing protein</fullName>
    </recommendedName>
</protein>
<feature type="region of interest" description="Disordered" evidence="4">
    <location>
        <begin position="55"/>
        <end position="83"/>
    </location>
</feature>
<dbReference type="GO" id="GO:0006355">
    <property type="term" value="P:regulation of DNA-templated transcription"/>
    <property type="evidence" value="ECO:0007669"/>
    <property type="project" value="TreeGrafter"/>
</dbReference>
<dbReference type="Proteomes" id="UP000824782">
    <property type="component" value="Unassembled WGS sequence"/>
</dbReference>
<sequence length="335" mass="38465">MENYRYSHFDGFGNLMPGTDITQDFRPFPAYHNDITHLLDYYLHPFSGLIHPASASDHTGESLQNSYRPSNDQHSHLSTTVQTPDFGKTYFTNMIRDNSRRLIPEHPYPAQSDSRVLGNGDSKILYVNNPDTGELKSYQVLSQPQEQHHMTPNPDHPDPPVLRGFLPLAPTRHFTIHDMDSRTVYTLTDDVACYSDLDMEGALDLALPDFMLDTKSKRPCSCSKTQCLKLYCECFANGEHCNSCNCSNCYNNMYHEMERCKAIKAYLERNPEAFQPKIGKLNIDDVKPRHTKGCNCKRSGCLKNYCECYEYFTDVRFHRSRESRMFLSCSTGRSS</sequence>
<accession>A0AAV7AWP2</accession>
<dbReference type="Pfam" id="PF03638">
    <property type="entry name" value="TCR"/>
    <property type="match status" value="2"/>
</dbReference>
<reference evidence="6" key="1">
    <citation type="thesis" date="2020" institute="ProQuest LLC" country="789 East Eisenhower Parkway, Ann Arbor, MI, USA">
        <title>Comparative Genomics and Chromosome Evolution.</title>
        <authorList>
            <person name="Mudd A.B."/>
        </authorList>
    </citation>
    <scope>NUCLEOTIDE SEQUENCE</scope>
    <source>
        <strain evidence="6">237g6f4</strain>
        <tissue evidence="6">Blood</tissue>
    </source>
</reference>
<dbReference type="PANTHER" id="PTHR12446">
    <property type="entry name" value="TESMIN/TSO1-RELATED"/>
    <property type="match status" value="1"/>
</dbReference>
<organism evidence="6 7">
    <name type="scientific">Engystomops pustulosus</name>
    <name type="common">Tungara frog</name>
    <name type="synonym">Physalaemus pustulosus</name>
    <dbReference type="NCBI Taxonomy" id="76066"/>
    <lineage>
        <taxon>Eukaryota</taxon>
        <taxon>Metazoa</taxon>
        <taxon>Chordata</taxon>
        <taxon>Craniata</taxon>
        <taxon>Vertebrata</taxon>
        <taxon>Euteleostomi</taxon>
        <taxon>Amphibia</taxon>
        <taxon>Batrachia</taxon>
        <taxon>Anura</taxon>
        <taxon>Neobatrachia</taxon>
        <taxon>Hyloidea</taxon>
        <taxon>Leptodactylidae</taxon>
        <taxon>Leiuperinae</taxon>
        <taxon>Engystomops</taxon>
    </lineage>
</organism>
<keyword evidence="7" id="KW-1185">Reference proteome</keyword>
<feature type="domain" description="CRC" evidence="5">
    <location>
        <begin position="216"/>
        <end position="334"/>
    </location>
</feature>
<evidence type="ECO:0000256" key="4">
    <source>
        <dbReference type="SAM" id="MobiDB-lite"/>
    </source>
</evidence>
<dbReference type="InterPro" id="IPR028307">
    <property type="entry name" value="Lin-54_fam"/>
</dbReference>
<feature type="compositionally biased region" description="Polar residues" evidence="4">
    <location>
        <begin position="61"/>
        <end position="83"/>
    </location>
</feature>
<evidence type="ECO:0000256" key="1">
    <source>
        <dbReference type="ARBA" id="ARBA00004123"/>
    </source>
</evidence>
<dbReference type="SMART" id="SM01114">
    <property type="entry name" value="CXC"/>
    <property type="match status" value="2"/>
</dbReference>
<dbReference type="EMBL" id="WNYA01000007">
    <property type="protein sequence ID" value="KAG8563706.1"/>
    <property type="molecule type" value="Genomic_DNA"/>
</dbReference>
<name>A0AAV7AWP2_ENGPU</name>
<dbReference type="PANTHER" id="PTHR12446:SF22">
    <property type="entry name" value="TESMIN"/>
    <property type="match status" value="1"/>
</dbReference>
<comment type="subcellular location">
    <subcellularLocation>
        <location evidence="1">Nucleus</location>
    </subcellularLocation>
</comment>
<dbReference type="InterPro" id="IPR033467">
    <property type="entry name" value="Tesmin/TSO1-like_CXC"/>
</dbReference>
<evidence type="ECO:0000259" key="5">
    <source>
        <dbReference type="PROSITE" id="PS51634"/>
    </source>
</evidence>
<comment type="caution">
    <text evidence="6">The sequence shown here is derived from an EMBL/GenBank/DDBJ whole genome shotgun (WGS) entry which is preliminary data.</text>
</comment>
<evidence type="ECO:0000256" key="3">
    <source>
        <dbReference type="ARBA" id="ARBA00023242"/>
    </source>
</evidence>
<proteinExistence type="inferred from homology"/>
<dbReference type="AlphaFoldDB" id="A0AAV7AWP2"/>
<dbReference type="GO" id="GO:0005634">
    <property type="term" value="C:nucleus"/>
    <property type="evidence" value="ECO:0007669"/>
    <property type="project" value="UniProtKB-SubCell"/>
</dbReference>
<keyword evidence="3" id="KW-0539">Nucleus</keyword>
<dbReference type="InterPro" id="IPR005172">
    <property type="entry name" value="CRC"/>
</dbReference>
<comment type="similarity">
    <text evidence="2">Belongs to the lin-54 family.</text>
</comment>
<dbReference type="PROSITE" id="PS51634">
    <property type="entry name" value="CRC"/>
    <property type="match status" value="1"/>
</dbReference>
<gene>
    <name evidence="6" type="ORF">GDO81_016180</name>
</gene>
<evidence type="ECO:0000256" key="2">
    <source>
        <dbReference type="ARBA" id="ARBA00007267"/>
    </source>
</evidence>
<evidence type="ECO:0000313" key="7">
    <source>
        <dbReference type="Proteomes" id="UP000824782"/>
    </source>
</evidence>
<evidence type="ECO:0000313" key="6">
    <source>
        <dbReference type="EMBL" id="KAG8563706.1"/>
    </source>
</evidence>